<dbReference type="PROSITE" id="PS00455">
    <property type="entry name" value="AMP_BINDING"/>
    <property type="match status" value="1"/>
</dbReference>
<proteinExistence type="predicted"/>
<dbReference type="EMBL" id="VMNF01000014">
    <property type="protein sequence ID" value="TXB96794.1"/>
    <property type="molecule type" value="Genomic_DNA"/>
</dbReference>
<dbReference type="AlphaFoldDB" id="A0A5C6SD91"/>
<dbReference type="Gene3D" id="3.40.50.720">
    <property type="entry name" value="NAD(P)-binding Rossmann-like Domain"/>
    <property type="match status" value="1"/>
</dbReference>
<dbReference type="PRINTS" id="PR00081">
    <property type="entry name" value="GDHRDH"/>
</dbReference>
<keyword evidence="2" id="KW-0597">Phosphoprotein</keyword>
<evidence type="ECO:0000259" key="3">
    <source>
        <dbReference type="Pfam" id="PF00501"/>
    </source>
</evidence>
<evidence type="ECO:0000259" key="4">
    <source>
        <dbReference type="Pfam" id="PF13193"/>
    </source>
</evidence>
<dbReference type="Pfam" id="PF00106">
    <property type="entry name" value="adh_short"/>
    <property type="match status" value="1"/>
</dbReference>
<comment type="caution">
    <text evidence="5">The sequence shown here is derived from an EMBL/GenBank/DDBJ whole genome shotgun (WGS) entry which is preliminary data.</text>
</comment>
<accession>A0A5C6SD91</accession>
<dbReference type="SUPFAM" id="SSF56801">
    <property type="entry name" value="Acetyl-CoA synthetase-like"/>
    <property type="match status" value="1"/>
</dbReference>
<dbReference type="PANTHER" id="PTHR24096">
    <property type="entry name" value="LONG-CHAIN-FATTY-ACID--COA LIGASE"/>
    <property type="match status" value="1"/>
</dbReference>
<dbReference type="SUPFAM" id="SSF51735">
    <property type="entry name" value="NAD(P)-binding Rossmann-fold domains"/>
    <property type="match status" value="1"/>
</dbReference>
<keyword evidence="1" id="KW-0596">Phosphopantetheine</keyword>
<feature type="domain" description="AMP-dependent synthetase/ligase" evidence="3">
    <location>
        <begin position="28"/>
        <end position="387"/>
    </location>
</feature>
<evidence type="ECO:0000313" key="6">
    <source>
        <dbReference type="Proteomes" id="UP000321331"/>
    </source>
</evidence>
<dbReference type="InterPro" id="IPR020845">
    <property type="entry name" value="AMP-binding_CS"/>
</dbReference>
<dbReference type="PANTHER" id="PTHR24096:SF422">
    <property type="entry name" value="BCDNA.GH02901"/>
    <property type="match status" value="1"/>
</dbReference>
<dbReference type="InterPro" id="IPR036291">
    <property type="entry name" value="NAD(P)-bd_dom_sf"/>
</dbReference>
<dbReference type="InterPro" id="IPR045851">
    <property type="entry name" value="AMP-bd_C_sf"/>
</dbReference>
<dbReference type="Pfam" id="PF13193">
    <property type="entry name" value="AMP-binding_C"/>
    <property type="match status" value="1"/>
</dbReference>
<protein>
    <submittedName>
        <fullName evidence="5">Uncharacterized protein</fullName>
    </submittedName>
</protein>
<dbReference type="InterPro" id="IPR002347">
    <property type="entry name" value="SDR_fam"/>
</dbReference>
<dbReference type="Gene3D" id="3.40.50.12780">
    <property type="entry name" value="N-terminal domain of ligase-like"/>
    <property type="match status" value="1"/>
</dbReference>
<gene>
    <name evidence="5" type="ORF">FocTR4_00011026</name>
</gene>
<evidence type="ECO:0000256" key="1">
    <source>
        <dbReference type="ARBA" id="ARBA00022450"/>
    </source>
</evidence>
<organism evidence="5 6">
    <name type="scientific">Fusarium oxysporum f. sp. cubense</name>
    <dbReference type="NCBI Taxonomy" id="61366"/>
    <lineage>
        <taxon>Eukaryota</taxon>
        <taxon>Fungi</taxon>
        <taxon>Dikarya</taxon>
        <taxon>Ascomycota</taxon>
        <taxon>Pezizomycotina</taxon>
        <taxon>Sordariomycetes</taxon>
        <taxon>Hypocreomycetidae</taxon>
        <taxon>Hypocreales</taxon>
        <taxon>Nectriaceae</taxon>
        <taxon>Fusarium</taxon>
        <taxon>Fusarium oxysporum species complex</taxon>
    </lineage>
</organism>
<dbReference type="GO" id="GO:0016405">
    <property type="term" value="F:CoA-ligase activity"/>
    <property type="evidence" value="ECO:0007669"/>
    <property type="project" value="TreeGrafter"/>
</dbReference>
<dbReference type="Proteomes" id="UP000321331">
    <property type="component" value="Unassembled WGS sequence"/>
</dbReference>
<evidence type="ECO:0000313" key="5">
    <source>
        <dbReference type="EMBL" id="TXB96794.1"/>
    </source>
</evidence>
<name>A0A5C6SD91_FUSOC</name>
<evidence type="ECO:0000256" key="2">
    <source>
        <dbReference type="ARBA" id="ARBA00022553"/>
    </source>
</evidence>
<dbReference type="CDD" id="cd05233">
    <property type="entry name" value="SDR_c"/>
    <property type="match status" value="1"/>
</dbReference>
<dbReference type="Pfam" id="PF00501">
    <property type="entry name" value="AMP-binding"/>
    <property type="match status" value="1"/>
</dbReference>
<dbReference type="InterPro" id="IPR000873">
    <property type="entry name" value="AMP-dep_synth/lig_dom"/>
</dbReference>
<dbReference type="InterPro" id="IPR025110">
    <property type="entry name" value="AMP-bd_C"/>
</dbReference>
<sequence length="842" mass="92021">MVFESKFPKVDPPSTDVFNFIFNTAREKYSKDKVLYQVHNTGETLTLEELENKSLRLASVLVKKYGIKPNNVIAFLANNSINYPIAFFAALAAGATISPIPVQQGLDALAIIPRLEQADAKLIITDSTLASITKPAAEAFNGIPLISLDSSSDGISNIEALLAEETELFSGFRLSTHEETEKHYAFIYRTSGSSGNVKSFLTTHAHWAANLLTTRLTVPSDTDPEKDVWLSSLPFAYGINAKLNLGLNILLGIPVIILTQPFDQSTFHLIDKYAITFLFVTPPLAAQIAKSEKVGVTYNSIKWLLSAGAPVHTKIRDAVQDKFNGVRLTLEWGTTETLLIALQVDEASSVPGSSGTLVHGFEARVLDIETGKDLGHNEQGEILVRNTLARFAGYKDNEEANKDFDADGWFHSGDVGYIDENSNVFIVDRLKELLRVGDGYGTHASAAEFEAVLFDHPAVATAVVVGIRDQETQQEHPTAFVVLQPDATPSHDLNAEERSSALGNLARELEGYVETKLGKFKRLSGGAFFVEKYPYVGYKINKRRLKELVHVDISPKLPELSQEGRTVLITGGSGGIGLAIAKAFIAAKAKRVIILGRHVDKLDSATVELSKEAATTGSPTVAEARVCDISSLESTSSLWTRLRADEIVVDVLILNAAANGAMKPLLENGRDNILQDFNVNFRANIDFTEYLYKQEGQAVGGRKVVVGLSTLAIYQWNMVQDRPSYGLSKSAGTLVLQQLARAIQPDDMQISIVHPGVILTEGMKEAGGTESSYQFDSVDLPAHFVVWAASPQAEFLHGRFVWANWDVNELKSHAFRKQLEENPNLLTVGVEGLSESKNLPIV</sequence>
<dbReference type="Gene3D" id="3.30.300.30">
    <property type="match status" value="1"/>
</dbReference>
<feature type="domain" description="AMP-binding enzyme C-terminal" evidence="4">
    <location>
        <begin position="448"/>
        <end position="534"/>
    </location>
</feature>
<reference evidence="5 6" key="1">
    <citation type="submission" date="2019-07" db="EMBL/GenBank/DDBJ databases">
        <title>The First High-Quality Draft Genome Sequence of the Causal Agent of the Current Panama Disease Epidemic.</title>
        <authorList>
            <person name="Warmington R.J."/>
            <person name="Kay W."/>
            <person name="Jeffries A."/>
            <person name="Bebber D."/>
            <person name="Moore K."/>
            <person name="Studholme D.J."/>
        </authorList>
    </citation>
    <scope>NUCLEOTIDE SEQUENCE [LARGE SCALE GENOMIC DNA]</scope>
    <source>
        <strain evidence="5 6">TR4</strain>
    </source>
</reference>
<dbReference type="InterPro" id="IPR042099">
    <property type="entry name" value="ANL_N_sf"/>
</dbReference>